<dbReference type="VEuPathDB" id="FungiDB:YALI1_A00447g"/>
<feature type="coiled-coil region" evidence="1">
    <location>
        <begin position="128"/>
        <end position="188"/>
    </location>
</feature>
<dbReference type="GeneID" id="2906297"/>
<dbReference type="KEGG" id="yli:2906297"/>
<dbReference type="VEuPathDB" id="FungiDB:YALI0_A00369g"/>
<dbReference type="AlphaFoldDB" id="A0A1H6PWW4"/>
<dbReference type="EMBL" id="KZ859191">
    <property type="protein sequence ID" value="RDW22618.1"/>
    <property type="molecule type" value="Genomic_DNA"/>
</dbReference>
<gene>
    <name evidence="4" type="ORF">B0I71DRAFT_125956</name>
    <name evidence="3" type="ORF">YALI1_A00447g</name>
</gene>
<feature type="compositionally biased region" description="Low complexity" evidence="2">
    <location>
        <begin position="51"/>
        <end position="60"/>
    </location>
</feature>
<evidence type="ECO:0000313" key="5">
    <source>
        <dbReference type="Proteomes" id="UP000182444"/>
    </source>
</evidence>
<accession>A0A1H6PWW4</accession>
<evidence type="ECO:0000313" key="3">
    <source>
        <dbReference type="EMBL" id="AOW00086.1"/>
    </source>
</evidence>
<name>A0A1H6PWW4_YARLL</name>
<proteinExistence type="predicted"/>
<keyword evidence="1" id="KW-0175">Coiled coil</keyword>
<evidence type="ECO:0000256" key="1">
    <source>
        <dbReference type="SAM" id="Coils"/>
    </source>
</evidence>
<protein>
    <submittedName>
        <fullName evidence="3">Uncharacterized protein</fullName>
    </submittedName>
</protein>
<reference evidence="4 6" key="2">
    <citation type="submission" date="2018-07" db="EMBL/GenBank/DDBJ databases">
        <title>Draft Genome Assemblies for Five Robust Yarrowia lipolytica Strains Exhibiting High Lipid Production and Pentose Sugar Utilization and Sugar Alcohol Secretion from Undetoxified Lignocellulosic Biomass Hydrolysates.</title>
        <authorList>
            <consortium name="DOE Joint Genome Institute"/>
            <person name="Walker C."/>
            <person name="Ryu S."/>
            <person name="Na H."/>
            <person name="Zane M."/>
            <person name="LaButti K."/>
            <person name="Lipzen A."/>
            <person name="Haridas S."/>
            <person name="Barry K."/>
            <person name="Grigoriev I.V."/>
            <person name="Quarterman J."/>
            <person name="Slininger P."/>
            <person name="Dien B."/>
            <person name="Trinh C.T."/>
        </authorList>
    </citation>
    <scope>NUCLEOTIDE SEQUENCE [LARGE SCALE GENOMIC DNA]</scope>
    <source>
        <strain evidence="4 6">YB392</strain>
    </source>
</reference>
<dbReference type="Proteomes" id="UP000182444">
    <property type="component" value="Chromosome 1A"/>
</dbReference>
<feature type="compositionally biased region" description="Basic and acidic residues" evidence="2">
    <location>
        <begin position="242"/>
        <end position="257"/>
    </location>
</feature>
<dbReference type="EMBL" id="CP017553">
    <property type="protein sequence ID" value="AOW00086.1"/>
    <property type="molecule type" value="Genomic_DNA"/>
</dbReference>
<evidence type="ECO:0000313" key="4">
    <source>
        <dbReference type="EMBL" id="RDW22618.1"/>
    </source>
</evidence>
<dbReference type="RefSeq" id="XP_499613.2">
    <property type="nucleotide sequence ID" value="XM_499613.2"/>
</dbReference>
<dbReference type="SMR" id="A0A1H6PWW4"/>
<feature type="region of interest" description="Disordered" evidence="2">
    <location>
        <begin position="1"/>
        <end position="60"/>
    </location>
</feature>
<reference evidence="3 5" key="1">
    <citation type="journal article" date="2016" name="PLoS ONE">
        <title>Sequence Assembly of Yarrowia lipolytica Strain W29/CLIB89 Shows Transposable Element Diversity.</title>
        <authorList>
            <person name="Magnan C."/>
            <person name="Yu J."/>
            <person name="Chang I."/>
            <person name="Jahn E."/>
            <person name="Kanomata Y."/>
            <person name="Wu J."/>
            <person name="Zeller M."/>
            <person name="Oakes M."/>
            <person name="Baldi P."/>
            <person name="Sandmeyer S."/>
        </authorList>
    </citation>
    <scope>NUCLEOTIDE SEQUENCE [LARGE SCALE GENOMIC DNA]</scope>
    <source>
        <strain evidence="3">CLIB89</strain>
        <strain evidence="5">CLIB89(W29)</strain>
    </source>
</reference>
<feature type="region of interest" description="Disordered" evidence="2">
    <location>
        <begin position="242"/>
        <end position="264"/>
    </location>
</feature>
<organism evidence="3 5">
    <name type="scientific">Yarrowia lipolytica</name>
    <name type="common">Candida lipolytica</name>
    <dbReference type="NCBI Taxonomy" id="4952"/>
    <lineage>
        <taxon>Eukaryota</taxon>
        <taxon>Fungi</taxon>
        <taxon>Dikarya</taxon>
        <taxon>Ascomycota</taxon>
        <taxon>Saccharomycotina</taxon>
        <taxon>Dipodascomycetes</taxon>
        <taxon>Dipodascales</taxon>
        <taxon>Dipodascales incertae sedis</taxon>
        <taxon>Yarrowia</taxon>
    </lineage>
</organism>
<dbReference type="Proteomes" id="UP000256601">
    <property type="component" value="Unassembled WGS sequence"/>
</dbReference>
<evidence type="ECO:0000313" key="6">
    <source>
        <dbReference type="Proteomes" id="UP000256601"/>
    </source>
</evidence>
<sequence length="264" mass="29175">MYGTIGSERSQVTEEDSILSVMAGNYGKPASHGKGAPGSSRDYDQEMTYNSHGSGSYSRGASRGFNTTGYYSAPYGSSGNSIGFDRSKEISLQSFSYGGQTQTQFSTTPVHPPHLQSASVSWKQSLEIETLQKEVARLTQLLAKQSVSTVHRVEPSVEKVFRDMGELVKAKEDEISRLNTTIESLMARDGHEEAAAFRVYSKLQSLVDENKRLGKMLGSGRSVQHEIELGILRVENEELKRKLNRNKEHKEQNKEQEGATTTSS</sequence>
<dbReference type="OrthoDB" id="21221at2759"/>
<evidence type="ECO:0000256" key="2">
    <source>
        <dbReference type="SAM" id="MobiDB-lite"/>
    </source>
</evidence>